<organism evidence="1 2">
    <name type="scientific">Chitinophaga silvisoli</name>
    <dbReference type="NCBI Taxonomy" id="2291814"/>
    <lineage>
        <taxon>Bacteria</taxon>
        <taxon>Pseudomonadati</taxon>
        <taxon>Bacteroidota</taxon>
        <taxon>Chitinophagia</taxon>
        <taxon>Chitinophagales</taxon>
        <taxon>Chitinophagaceae</taxon>
        <taxon>Chitinophaga</taxon>
    </lineage>
</organism>
<keyword evidence="2" id="KW-1185">Reference proteome</keyword>
<comment type="caution">
    <text evidence="1">The sequence shown here is derived from an EMBL/GenBank/DDBJ whole genome shotgun (WGS) entry which is preliminary data.</text>
</comment>
<reference evidence="1 2" key="1">
    <citation type="submission" date="2018-08" db="EMBL/GenBank/DDBJ databases">
        <title>Chitinophaga sp. K20C18050901, a novel bacterium isolated from forest soil.</title>
        <authorList>
            <person name="Wang C."/>
        </authorList>
    </citation>
    <scope>NUCLEOTIDE SEQUENCE [LARGE SCALE GENOMIC DNA]</scope>
    <source>
        <strain evidence="1 2">K20C18050901</strain>
    </source>
</reference>
<dbReference type="EMBL" id="QTJV01000004">
    <property type="protein sequence ID" value="RFM34715.1"/>
    <property type="molecule type" value="Genomic_DNA"/>
</dbReference>
<sequence>MWPQNLIFDCKESGFDLLDYKVDAGNITLFMRSMKVEQLCPLCNIPATKLHSYYYRSFRGLPVFENKVLIKLRCRKLYFENQSFSRKIFIESLDNTFSKYSRATNRLNRKLLKIAILVGAIWGQSYPKL</sequence>
<dbReference type="AlphaFoldDB" id="A0A3E1P3G3"/>
<dbReference type="Proteomes" id="UP000261174">
    <property type="component" value="Unassembled WGS sequence"/>
</dbReference>
<name>A0A3E1P3G3_9BACT</name>
<proteinExistence type="predicted"/>
<evidence type="ECO:0000313" key="1">
    <source>
        <dbReference type="EMBL" id="RFM34715.1"/>
    </source>
</evidence>
<evidence type="ECO:0000313" key="2">
    <source>
        <dbReference type="Proteomes" id="UP000261174"/>
    </source>
</evidence>
<gene>
    <name evidence="1" type="ORF">DXN04_15755</name>
</gene>
<protein>
    <submittedName>
        <fullName evidence="1">Transposase family protein</fullName>
    </submittedName>
</protein>
<accession>A0A3E1P3G3</accession>